<dbReference type="EMBL" id="UZAK01051848">
    <property type="protein sequence ID" value="VDP81218.1"/>
    <property type="molecule type" value="Genomic_DNA"/>
</dbReference>
<organism evidence="3">
    <name type="scientific">Schistosoma curassoni</name>
    <dbReference type="NCBI Taxonomy" id="6186"/>
    <lineage>
        <taxon>Eukaryota</taxon>
        <taxon>Metazoa</taxon>
        <taxon>Spiralia</taxon>
        <taxon>Lophotrochozoa</taxon>
        <taxon>Platyhelminthes</taxon>
        <taxon>Trematoda</taxon>
        <taxon>Digenea</taxon>
        <taxon>Strigeidida</taxon>
        <taxon>Schistosomatoidea</taxon>
        <taxon>Schistosomatidae</taxon>
        <taxon>Schistosoma</taxon>
    </lineage>
</organism>
<sequence length="37" mass="4472">MRVRELEIATKEQIQTLIDFQLAYMNTNHEDFIGFQK</sequence>
<dbReference type="WBParaSite" id="SCUD_0002306401-mRNA-1">
    <property type="protein sequence ID" value="SCUD_0002306401-mRNA-1"/>
    <property type="gene ID" value="SCUD_0002306401"/>
</dbReference>
<reference evidence="3" key="1">
    <citation type="submission" date="2016-06" db="UniProtKB">
        <authorList>
            <consortium name="WormBaseParasite"/>
        </authorList>
    </citation>
    <scope>IDENTIFICATION</scope>
</reference>
<keyword evidence="2" id="KW-1185">Reference proteome</keyword>
<dbReference type="STRING" id="6186.A0A183L6U2"/>
<accession>A0A183L6U2</accession>
<evidence type="ECO:0000313" key="3">
    <source>
        <dbReference type="WBParaSite" id="SCUD_0002306401-mRNA-1"/>
    </source>
</evidence>
<name>A0A183L6U2_9TREM</name>
<evidence type="ECO:0000313" key="1">
    <source>
        <dbReference type="EMBL" id="VDP81218.1"/>
    </source>
</evidence>
<reference evidence="1 2" key="2">
    <citation type="submission" date="2018-11" db="EMBL/GenBank/DDBJ databases">
        <authorList>
            <consortium name="Pathogen Informatics"/>
        </authorList>
    </citation>
    <scope>NUCLEOTIDE SEQUENCE [LARGE SCALE GENOMIC DNA]</scope>
    <source>
        <strain evidence="1">Dakar</strain>
        <strain evidence="2">Dakar, Senegal</strain>
    </source>
</reference>
<dbReference type="Proteomes" id="UP000279833">
    <property type="component" value="Unassembled WGS sequence"/>
</dbReference>
<protein>
    <submittedName>
        <fullName evidence="3">Dynamin_M domain-containing protein</fullName>
    </submittedName>
</protein>
<dbReference type="AlphaFoldDB" id="A0A183L6U2"/>
<evidence type="ECO:0000313" key="2">
    <source>
        <dbReference type="Proteomes" id="UP000279833"/>
    </source>
</evidence>
<gene>
    <name evidence="1" type="ORF">SCUD_LOCUS23061</name>
</gene>
<proteinExistence type="predicted"/>
<dbReference type="Gene3D" id="1.20.120.1240">
    <property type="entry name" value="Dynamin, middle domain"/>
    <property type="match status" value="1"/>
</dbReference>